<sequence length="43" mass="4364">MIRGRGHAGLSAVGTGVSAGAPRANTGCPRGRAPQPVKRHRTT</sequence>
<protein>
    <submittedName>
        <fullName evidence="2">Uncharacterized protein</fullName>
    </submittedName>
</protein>
<gene>
    <name evidence="2" type="ORF">UO65_3622</name>
</gene>
<comment type="caution">
    <text evidence="2">The sequence shown here is derived from an EMBL/GenBank/DDBJ whole genome shotgun (WGS) entry which is preliminary data.</text>
</comment>
<evidence type="ECO:0000256" key="1">
    <source>
        <dbReference type="SAM" id="MobiDB-lite"/>
    </source>
</evidence>
<reference evidence="2 3" key="1">
    <citation type="journal article" date="2014" name="Genome Announc.">
        <title>Draft Genome Sequence of the Antitrypanosomally Active Sponge-Associated Bacterium Actinokineospora sp. Strain EG49.</title>
        <authorList>
            <person name="Harjes J."/>
            <person name="Ryu T."/>
            <person name="Abdelmohsen U.R."/>
            <person name="Moitinho-Silva L."/>
            <person name="Horn H."/>
            <person name="Ravasi T."/>
            <person name="Hentschel U."/>
        </authorList>
    </citation>
    <scope>NUCLEOTIDE SEQUENCE [LARGE SCALE GENOMIC DNA]</scope>
    <source>
        <strain evidence="2 3">EG49</strain>
    </source>
</reference>
<feature type="region of interest" description="Disordered" evidence="1">
    <location>
        <begin position="1"/>
        <end position="43"/>
    </location>
</feature>
<evidence type="ECO:0000313" key="3">
    <source>
        <dbReference type="Proteomes" id="UP000019277"/>
    </source>
</evidence>
<dbReference type="Proteomes" id="UP000019277">
    <property type="component" value="Unassembled WGS sequence"/>
</dbReference>
<dbReference type="STRING" id="909613.UO65_3622"/>
<evidence type="ECO:0000313" key="2">
    <source>
        <dbReference type="EMBL" id="EWC61051.1"/>
    </source>
</evidence>
<dbReference type="EMBL" id="AYXG01000131">
    <property type="protein sequence ID" value="EWC61051.1"/>
    <property type="molecule type" value="Genomic_DNA"/>
</dbReference>
<name>W7IX78_9PSEU</name>
<dbReference type="AlphaFoldDB" id="W7IX78"/>
<proteinExistence type="predicted"/>
<organism evidence="2 3">
    <name type="scientific">Actinokineospora spheciospongiae</name>
    <dbReference type="NCBI Taxonomy" id="909613"/>
    <lineage>
        <taxon>Bacteria</taxon>
        <taxon>Bacillati</taxon>
        <taxon>Actinomycetota</taxon>
        <taxon>Actinomycetes</taxon>
        <taxon>Pseudonocardiales</taxon>
        <taxon>Pseudonocardiaceae</taxon>
        <taxon>Actinokineospora</taxon>
    </lineage>
</organism>
<keyword evidence="3" id="KW-1185">Reference proteome</keyword>
<accession>W7IX78</accession>